<dbReference type="PANTHER" id="PTHR30185">
    <property type="entry name" value="CRYPTIC BETA-GLUCOSIDE BGL OPERON ANTITERMINATOR"/>
    <property type="match status" value="1"/>
</dbReference>
<proteinExistence type="predicted"/>
<dbReference type="SUPFAM" id="SSF55804">
    <property type="entry name" value="Phoshotransferase/anion transport protein"/>
    <property type="match status" value="1"/>
</dbReference>
<keyword evidence="8" id="KW-0813">Transport</keyword>
<evidence type="ECO:0000313" key="11">
    <source>
        <dbReference type="Proteomes" id="UP001299608"/>
    </source>
</evidence>
<dbReference type="Proteomes" id="UP001299608">
    <property type="component" value="Unassembled WGS sequence"/>
</dbReference>
<name>A0AAW5BTL7_9FIRM</name>
<dbReference type="RefSeq" id="WP_165641802.1">
    <property type="nucleotide sequence ID" value="NZ_JAAITT010000007.1"/>
</dbReference>
<dbReference type="CDD" id="cd00211">
    <property type="entry name" value="PTS_IIA_fru"/>
    <property type="match status" value="1"/>
</dbReference>
<dbReference type="InterPro" id="IPR036634">
    <property type="entry name" value="PRD_sf"/>
</dbReference>
<evidence type="ECO:0000256" key="3">
    <source>
        <dbReference type="ARBA" id="ARBA00023015"/>
    </source>
</evidence>
<dbReference type="Proteomes" id="UP000669239">
    <property type="component" value="Unassembled WGS sequence"/>
</dbReference>
<keyword evidence="3" id="KW-0805">Transcription regulation</keyword>
<dbReference type="PROSITE" id="PS51094">
    <property type="entry name" value="PTS_EIIA_TYPE_2"/>
    <property type="match status" value="1"/>
</dbReference>
<keyword evidence="4" id="KW-0804">Transcription</keyword>
<dbReference type="GO" id="GO:0009401">
    <property type="term" value="P:phosphoenolpyruvate-dependent sugar phosphotransferase system"/>
    <property type="evidence" value="ECO:0007669"/>
    <property type="project" value="InterPro"/>
</dbReference>
<evidence type="ECO:0000259" key="7">
    <source>
        <dbReference type="PROSITE" id="PS51372"/>
    </source>
</evidence>
<dbReference type="GO" id="GO:0008982">
    <property type="term" value="F:protein-N(PI)-phosphohistidine-sugar phosphotransferase activity"/>
    <property type="evidence" value="ECO:0007669"/>
    <property type="project" value="InterPro"/>
</dbReference>
<dbReference type="InterPro" id="IPR050661">
    <property type="entry name" value="BglG_antiterminators"/>
</dbReference>
<keyword evidence="1" id="KW-0808">Transferase</keyword>
<evidence type="ECO:0000256" key="1">
    <source>
        <dbReference type="ARBA" id="ARBA00022679"/>
    </source>
</evidence>
<dbReference type="PROSITE" id="PS51372">
    <property type="entry name" value="PRD_2"/>
    <property type="match status" value="1"/>
</dbReference>
<reference evidence="9 10" key="1">
    <citation type="journal article" date="2020" name="Cell Host Microbe">
        <title>Functional and Genomic Variation between Human-Derived Isolates of Lachnospiraceae Reveals Inter- and Intra-Species Diversity.</title>
        <authorList>
            <person name="Sorbara M.T."/>
            <person name="Littmann E.R."/>
            <person name="Fontana E."/>
            <person name="Moody T.U."/>
            <person name="Kohout C.E."/>
            <person name="Gjonbalaj M."/>
            <person name="Eaton V."/>
            <person name="Seok R."/>
            <person name="Leiner I.M."/>
            <person name="Pamer E.G."/>
        </authorList>
    </citation>
    <scope>NUCLEOTIDE SEQUENCE [LARGE SCALE GENOMIC DNA]</scope>
    <source>
        <strain evidence="9 10">MSK.1.17</strain>
    </source>
</reference>
<keyword evidence="10" id="KW-1185">Reference proteome</keyword>
<feature type="domain" description="PTS EIIB type-2" evidence="6">
    <location>
        <begin position="422"/>
        <end position="512"/>
    </location>
</feature>
<dbReference type="InterPro" id="IPR016152">
    <property type="entry name" value="PTrfase/Anion_transptr"/>
</dbReference>
<dbReference type="Pfam" id="PF00874">
    <property type="entry name" value="PRD"/>
    <property type="match status" value="1"/>
</dbReference>
<dbReference type="InterPro" id="IPR002178">
    <property type="entry name" value="PTS_EIIA_type-2_dom"/>
</dbReference>
<dbReference type="InterPro" id="IPR036390">
    <property type="entry name" value="WH_DNA-bd_sf"/>
</dbReference>
<reference evidence="9" key="2">
    <citation type="submission" date="2020-02" db="EMBL/GenBank/DDBJ databases">
        <authorList>
            <person name="Littmann E."/>
            <person name="Sorbara M."/>
        </authorList>
    </citation>
    <scope>NUCLEOTIDE SEQUENCE</scope>
    <source>
        <strain evidence="9">MSK.1.17</strain>
    </source>
</reference>
<evidence type="ECO:0000259" key="6">
    <source>
        <dbReference type="PROSITE" id="PS51099"/>
    </source>
</evidence>
<dbReference type="Gene3D" id="1.10.10.10">
    <property type="entry name" value="Winged helix-like DNA-binding domain superfamily/Winged helix DNA-binding domain"/>
    <property type="match status" value="2"/>
</dbReference>
<dbReference type="PANTHER" id="PTHR30185:SF18">
    <property type="entry name" value="TRANSCRIPTIONAL REGULATOR MTLR"/>
    <property type="match status" value="1"/>
</dbReference>
<evidence type="ECO:0000256" key="2">
    <source>
        <dbReference type="ARBA" id="ARBA00022737"/>
    </source>
</evidence>
<sequence length="703" mass="79826">MLYERCIHIIELLIRSRQPMTSSELAGRLSVSTRTIRSDLDVIDRWLAEFSHEPVVRVPGLGILLNDSDGRIQRELEEPGTGVYIMSSRERVRSITGWLLTEEPSTSIAGIADRLQVSAATVSNDLQKVKTWMNQFCIHMISRPHTGIAVRDSESNIRRGCVMLLREMLETGTHQQDLIGMRFIQAENVLRKYRMDALCEAISMWREDILFLIRQLQESAQVTISDNGFCAMFLYLLTAFSRRYRGCRISVGRQNYTHIKAQSGFDFTRIHDLILDRTGLDMDEDEMFFIHAQWMSLRKFGSSQDINVENVLIAKELIAEVKDSLELEFEEGDDTVLELATHLSVMQYRLFLNIPAEHNAALTEIEETFPDVCQVVREKLWSILRMRMEHVNREVCSKEAVYISMYIVACILKNPLEDAAKKNVIIVCNSTVATSRILENRLGAIFSNINVVKAISYHEFVNSPEPLPCDLIISTLPLESSHYPCITVNPLLKLEDINKLMGMFMLRMQNVDLNKYISATINIAARSLELKPEERIKLSIELARDIKDEVKGLDKSRKPALRNLLDESLIGVKVHAKNCYDAIQIAGNLLKDQGYITQKHIDEMIRIKRRLGGYMVIDRGVALPHLLAPELPGPCMSVITLDKPVKFNHAENDPVKLIVMLLSNHNTAHIKVLEELVDVLGDAGKREAIEAAASAYELLSIIS</sequence>
<dbReference type="SUPFAM" id="SSF52794">
    <property type="entry name" value="PTS system IIB component-like"/>
    <property type="match status" value="1"/>
</dbReference>
<dbReference type="InterPro" id="IPR013011">
    <property type="entry name" value="PTS_EIIB_2"/>
</dbReference>
<feature type="domain" description="PTS EIIA type-2" evidence="5">
    <location>
        <begin position="563"/>
        <end position="703"/>
    </location>
</feature>
<keyword evidence="2" id="KW-0677">Repeat</keyword>
<evidence type="ECO:0000259" key="5">
    <source>
        <dbReference type="PROSITE" id="PS51094"/>
    </source>
</evidence>
<dbReference type="Gene3D" id="3.40.50.2300">
    <property type="match status" value="1"/>
</dbReference>
<organism evidence="8 11">
    <name type="scientific">Enterocloster aldenensis</name>
    <dbReference type="NCBI Taxonomy" id="358742"/>
    <lineage>
        <taxon>Bacteria</taxon>
        <taxon>Bacillati</taxon>
        <taxon>Bacillota</taxon>
        <taxon>Clostridia</taxon>
        <taxon>Lachnospirales</taxon>
        <taxon>Lachnospiraceae</taxon>
        <taxon>Enterocloster</taxon>
    </lineage>
</organism>
<dbReference type="Gene3D" id="3.40.930.10">
    <property type="entry name" value="Mannitol-specific EII, Chain A"/>
    <property type="match status" value="1"/>
</dbReference>
<dbReference type="GO" id="GO:0006355">
    <property type="term" value="P:regulation of DNA-templated transcription"/>
    <property type="evidence" value="ECO:0007669"/>
    <property type="project" value="InterPro"/>
</dbReference>
<dbReference type="Gene3D" id="1.10.1790.10">
    <property type="entry name" value="PRD domain"/>
    <property type="match status" value="1"/>
</dbReference>
<dbReference type="EMBL" id="JAKNGE010000001">
    <property type="protein sequence ID" value="MCG4743940.1"/>
    <property type="molecule type" value="Genomic_DNA"/>
</dbReference>
<dbReference type="SUPFAM" id="SSF63520">
    <property type="entry name" value="PTS-regulatory domain, PRD"/>
    <property type="match status" value="1"/>
</dbReference>
<dbReference type="PROSITE" id="PS51099">
    <property type="entry name" value="PTS_EIIB_TYPE_2"/>
    <property type="match status" value="1"/>
</dbReference>
<evidence type="ECO:0000256" key="4">
    <source>
        <dbReference type="ARBA" id="ARBA00023163"/>
    </source>
</evidence>
<dbReference type="InterPro" id="IPR013196">
    <property type="entry name" value="HTH_11"/>
</dbReference>
<evidence type="ECO:0000313" key="9">
    <source>
        <dbReference type="EMBL" id="NSJ48405.1"/>
    </source>
</evidence>
<dbReference type="Pfam" id="PF08279">
    <property type="entry name" value="HTH_11"/>
    <property type="match status" value="1"/>
</dbReference>
<evidence type="ECO:0000313" key="8">
    <source>
        <dbReference type="EMBL" id="MCG4743940.1"/>
    </source>
</evidence>
<comment type="caution">
    <text evidence="8">The sequence shown here is derived from an EMBL/GenBank/DDBJ whole genome shotgun (WGS) entry which is preliminary data.</text>
</comment>
<dbReference type="InterPro" id="IPR011608">
    <property type="entry name" value="PRD"/>
</dbReference>
<feature type="domain" description="PRD" evidence="7">
    <location>
        <begin position="305"/>
        <end position="417"/>
    </location>
</feature>
<keyword evidence="8" id="KW-0762">Sugar transport</keyword>
<protein>
    <submittedName>
        <fullName evidence="8">PTS sugar transporter subunit IIA</fullName>
    </submittedName>
    <submittedName>
        <fullName evidence="9">PTS transporter subunit EIIA</fullName>
    </submittedName>
</protein>
<dbReference type="InterPro" id="IPR036095">
    <property type="entry name" value="PTS_EIIB-like_sf"/>
</dbReference>
<accession>A0AAW5BTL7</accession>
<dbReference type="AlphaFoldDB" id="A0AAW5BTL7"/>
<dbReference type="InterPro" id="IPR036388">
    <property type="entry name" value="WH-like_DNA-bd_sf"/>
</dbReference>
<dbReference type="SUPFAM" id="SSF46785">
    <property type="entry name" value="Winged helix' DNA-binding domain"/>
    <property type="match status" value="1"/>
</dbReference>
<gene>
    <name evidence="9" type="ORF">G5B36_06795</name>
    <name evidence="8" type="ORF">L0N08_00775</name>
</gene>
<dbReference type="EMBL" id="JAAITT010000007">
    <property type="protein sequence ID" value="NSJ48405.1"/>
    <property type="molecule type" value="Genomic_DNA"/>
</dbReference>
<dbReference type="CDD" id="cd05568">
    <property type="entry name" value="PTS_IIB_bgl_like"/>
    <property type="match status" value="1"/>
</dbReference>
<evidence type="ECO:0000313" key="10">
    <source>
        <dbReference type="Proteomes" id="UP000669239"/>
    </source>
</evidence>
<reference evidence="8" key="3">
    <citation type="submission" date="2022-01" db="EMBL/GenBank/DDBJ databases">
        <title>Collection of gut derived symbiotic bacterial strains cultured from healthy donors.</title>
        <authorList>
            <person name="Lin H."/>
            <person name="Kohout C."/>
            <person name="Waligurski E."/>
            <person name="Pamer E.G."/>
        </authorList>
    </citation>
    <scope>NUCLEOTIDE SEQUENCE</scope>
    <source>
        <strain evidence="8">DFI.6.55</strain>
    </source>
</reference>
<dbReference type="Pfam" id="PF00359">
    <property type="entry name" value="PTS_EIIA_2"/>
    <property type="match status" value="1"/>
</dbReference>